<evidence type="ECO:0000313" key="1">
    <source>
        <dbReference type="EMBL" id="CUS06498.1"/>
    </source>
</evidence>
<sequence length="184" mass="21571">MHINEVAAFAQSIGLVCEYEFKGQGWSRIYLQLPRRNDLNLQFARLMFKDCQFQWAHWYMAGEGEIQPLHYYMAAIELYVRTGVELDAVAFAELKSDAEIAADYERECKLQKRMTLPYKKKRPPIAPRNPVRHLKTMLDGFNVGRYNEMVSEIVDRPARLQQFRNKLVDLLVDRLFAQPCPQNV</sequence>
<keyword evidence="2" id="KW-1185">Reference proteome</keyword>
<dbReference type="KEGG" id="vg:40103123"/>
<organism evidence="1 2">
    <name type="scientific">Acinetobacter phage Loki</name>
    <dbReference type="NCBI Taxonomy" id="1970374"/>
    <lineage>
        <taxon>Viruses</taxon>
        <taxon>Duplodnaviria</taxon>
        <taxon>Heunggongvirae</taxon>
        <taxon>Uroviricota</taxon>
        <taxon>Caudoviricetes</taxon>
        <taxon>Lokivirus</taxon>
        <taxon>Lokivirus loki</taxon>
    </lineage>
</organism>
<dbReference type="EMBL" id="LN890663">
    <property type="protein sequence ID" value="CUS06498.1"/>
    <property type="molecule type" value="Genomic_DNA"/>
</dbReference>
<dbReference type="GeneID" id="40103123"/>
<dbReference type="Proteomes" id="UP000271981">
    <property type="component" value="Genome"/>
</dbReference>
<dbReference type="OrthoDB" id="40041at10239"/>
<reference evidence="2" key="1">
    <citation type="submission" date="2015-10" db="EMBL/GenBank/DDBJ databases">
        <authorList>
            <person name="Turner D."/>
        </authorList>
    </citation>
    <scope>NUCLEOTIDE SEQUENCE [LARGE SCALE GENOMIC DNA]</scope>
</reference>
<proteinExistence type="predicted"/>
<accession>A0A0P1KNH1</accession>
<protein>
    <submittedName>
        <fullName evidence="1">Uncharacterized protein</fullName>
    </submittedName>
</protein>
<name>A0A0P1KNH1_9CAUD</name>
<evidence type="ECO:0000313" key="2">
    <source>
        <dbReference type="Proteomes" id="UP000271981"/>
    </source>
</evidence>
<dbReference type="RefSeq" id="YP_009626222.1">
    <property type="nucleotide sequence ID" value="NC_042137.1"/>
</dbReference>
<gene>
    <name evidence="1" type="primary">LOKI_37</name>
</gene>